<sequence length="224" mass="24543">MPGSGIPRSRHALQQDHQVSATPTWWSLIEILSRTERAERPSRSVGGKCLKCQSSDSISSSISNATGSGGESQHPTVAAATSATSTTTTRRSRLEFILYTEVYQVDEDSVSTSDFHPKSNVGSDEPFWQNYDGKIWPPGGGKEAWQAGGAAAGRYRGNWGHSGRLRLHRVSVLVSFRFPLQWHRSDDDDDDDGAGDTGDAGAWRFETLLKEREYCQVAESVAIP</sequence>
<dbReference type="HOGENOM" id="CLU_1236223_0_0_1"/>
<feature type="region of interest" description="Disordered" evidence="1">
    <location>
        <begin position="60"/>
        <end position="85"/>
    </location>
</feature>
<dbReference type="STRING" id="7240.B4QM86"/>
<gene>
    <name evidence="2" type="primary">Dsim\GD12506</name>
    <name evidence="2" type="ORF">Dsim_GD12506</name>
</gene>
<dbReference type="OrthoDB" id="10038550at2759"/>
<proteinExistence type="predicted"/>
<dbReference type="Bgee" id="FBgn0268937">
    <property type="expression patterns" value="Expressed in adult organism"/>
</dbReference>
<reference evidence="2 3" key="1">
    <citation type="journal article" date="2007" name="Nature">
        <title>Evolution of genes and genomes on the Drosophila phylogeny.</title>
        <authorList>
            <consortium name="Drosophila 12 Genomes Consortium"/>
            <person name="Clark A.G."/>
            <person name="Eisen M.B."/>
            <person name="Smith D.R."/>
            <person name="Bergman C.M."/>
            <person name="Oliver B."/>
            <person name="Markow T.A."/>
            <person name="Kaufman T.C."/>
            <person name="Kellis M."/>
            <person name="Gelbart W."/>
            <person name="Iyer V.N."/>
            <person name="Pollard D.A."/>
            <person name="Sackton T.B."/>
            <person name="Larracuente A.M."/>
            <person name="Singh N.D."/>
            <person name="Abad J.P."/>
            <person name="Abt D.N."/>
            <person name="Adryan B."/>
            <person name="Aguade M."/>
            <person name="Akashi H."/>
            <person name="Anderson W.W."/>
            <person name="Aquadro C.F."/>
            <person name="Ardell D.H."/>
            <person name="Arguello R."/>
            <person name="Artieri C.G."/>
            <person name="Barbash D.A."/>
            <person name="Barker D."/>
            <person name="Barsanti P."/>
            <person name="Batterham P."/>
            <person name="Batzoglou S."/>
            <person name="Begun D."/>
            <person name="Bhutkar A."/>
            <person name="Blanco E."/>
            <person name="Bosak S.A."/>
            <person name="Bradley R.K."/>
            <person name="Brand A.D."/>
            <person name="Brent M.R."/>
            <person name="Brooks A.N."/>
            <person name="Brown R.H."/>
            <person name="Butlin R.K."/>
            <person name="Caggese C."/>
            <person name="Calvi B.R."/>
            <person name="Bernardo de Carvalho A."/>
            <person name="Caspi A."/>
            <person name="Castrezana S."/>
            <person name="Celniker S.E."/>
            <person name="Chang J.L."/>
            <person name="Chapple C."/>
            <person name="Chatterji S."/>
            <person name="Chinwalla A."/>
            <person name="Civetta A."/>
            <person name="Clifton S.W."/>
            <person name="Comeron J.M."/>
            <person name="Costello J.C."/>
            <person name="Coyne J.A."/>
            <person name="Daub J."/>
            <person name="David R.G."/>
            <person name="Delcher A.L."/>
            <person name="Delehaunty K."/>
            <person name="Do C.B."/>
            <person name="Ebling H."/>
            <person name="Edwards K."/>
            <person name="Eickbush T."/>
            <person name="Evans J.D."/>
            <person name="Filipski A."/>
            <person name="Findeiss S."/>
            <person name="Freyhult E."/>
            <person name="Fulton L."/>
            <person name="Fulton R."/>
            <person name="Garcia A.C."/>
            <person name="Gardiner A."/>
            <person name="Garfield D.A."/>
            <person name="Garvin B.E."/>
            <person name="Gibson G."/>
            <person name="Gilbert D."/>
            <person name="Gnerre S."/>
            <person name="Godfrey J."/>
            <person name="Good R."/>
            <person name="Gotea V."/>
            <person name="Gravely B."/>
            <person name="Greenberg A.J."/>
            <person name="Griffiths-Jones S."/>
            <person name="Gross S."/>
            <person name="Guigo R."/>
            <person name="Gustafson E.A."/>
            <person name="Haerty W."/>
            <person name="Hahn M.W."/>
            <person name="Halligan D.L."/>
            <person name="Halpern A.L."/>
            <person name="Halter G.M."/>
            <person name="Han M.V."/>
            <person name="Heger A."/>
            <person name="Hillier L."/>
            <person name="Hinrichs A.S."/>
            <person name="Holmes I."/>
            <person name="Hoskins R.A."/>
            <person name="Hubisz M.J."/>
            <person name="Hultmark D."/>
            <person name="Huntley M.A."/>
            <person name="Jaffe D.B."/>
            <person name="Jagadeeshan S."/>
            <person name="Jeck W.R."/>
            <person name="Johnson J."/>
            <person name="Jones C.D."/>
            <person name="Jordan W.C."/>
            <person name="Karpen G.H."/>
            <person name="Kataoka E."/>
            <person name="Keightley P.D."/>
            <person name="Kheradpour P."/>
            <person name="Kirkness E.F."/>
            <person name="Koerich L.B."/>
            <person name="Kristiansen K."/>
            <person name="Kudrna D."/>
            <person name="Kulathinal R.J."/>
            <person name="Kumar S."/>
            <person name="Kwok R."/>
            <person name="Lander E."/>
            <person name="Langley C.H."/>
            <person name="Lapoint R."/>
            <person name="Lazzaro B.P."/>
            <person name="Lee S.J."/>
            <person name="Levesque L."/>
            <person name="Li R."/>
            <person name="Lin C.F."/>
            <person name="Lin M.F."/>
            <person name="Lindblad-Toh K."/>
            <person name="Llopart A."/>
            <person name="Long M."/>
            <person name="Low L."/>
            <person name="Lozovsky E."/>
            <person name="Lu J."/>
            <person name="Luo M."/>
            <person name="Machado C.A."/>
            <person name="Makalowski W."/>
            <person name="Marzo M."/>
            <person name="Matsuda M."/>
            <person name="Matzkin L."/>
            <person name="McAllister B."/>
            <person name="McBride C.S."/>
            <person name="McKernan B."/>
            <person name="McKernan K."/>
            <person name="Mendez-Lago M."/>
            <person name="Minx P."/>
            <person name="Mollenhauer M.U."/>
            <person name="Montooth K."/>
            <person name="Mount S.M."/>
            <person name="Mu X."/>
            <person name="Myers E."/>
            <person name="Negre B."/>
            <person name="Newfeld S."/>
            <person name="Nielsen R."/>
            <person name="Noor M.A."/>
            <person name="O'Grady P."/>
            <person name="Pachter L."/>
            <person name="Papaceit M."/>
            <person name="Parisi M.J."/>
            <person name="Parisi M."/>
            <person name="Parts L."/>
            <person name="Pedersen J.S."/>
            <person name="Pesole G."/>
            <person name="Phillippy A.M."/>
            <person name="Ponting C.P."/>
            <person name="Pop M."/>
            <person name="Porcelli D."/>
            <person name="Powell J.R."/>
            <person name="Prohaska S."/>
            <person name="Pruitt K."/>
            <person name="Puig M."/>
            <person name="Quesneville H."/>
            <person name="Ram K.R."/>
            <person name="Rand D."/>
            <person name="Rasmussen M.D."/>
            <person name="Reed L.K."/>
            <person name="Reenan R."/>
            <person name="Reily A."/>
            <person name="Remington K.A."/>
            <person name="Rieger T.T."/>
            <person name="Ritchie M.G."/>
            <person name="Robin C."/>
            <person name="Rogers Y.H."/>
            <person name="Rohde C."/>
            <person name="Rozas J."/>
            <person name="Rubenfield M.J."/>
            <person name="Ruiz A."/>
            <person name="Russo S."/>
            <person name="Salzberg S.L."/>
            <person name="Sanchez-Gracia A."/>
            <person name="Saranga D.J."/>
            <person name="Sato H."/>
            <person name="Schaeffer S.W."/>
            <person name="Schatz M.C."/>
            <person name="Schlenke T."/>
            <person name="Schwartz R."/>
            <person name="Segarra C."/>
            <person name="Singh R.S."/>
            <person name="Sirot L."/>
            <person name="Sirota M."/>
            <person name="Sisneros N.B."/>
            <person name="Smith C.D."/>
            <person name="Smith T.F."/>
            <person name="Spieth J."/>
            <person name="Stage D.E."/>
            <person name="Stark A."/>
            <person name="Stephan W."/>
            <person name="Strausberg R.L."/>
            <person name="Strempel S."/>
            <person name="Sturgill D."/>
            <person name="Sutton G."/>
            <person name="Sutton G.G."/>
            <person name="Tao W."/>
            <person name="Teichmann S."/>
            <person name="Tobari Y.N."/>
            <person name="Tomimura Y."/>
            <person name="Tsolas J.M."/>
            <person name="Valente V.L."/>
            <person name="Venter E."/>
            <person name="Venter J.C."/>
            <person name="Vicario S."/>
            <person name="Vieira F.G."/>
            <person name="Vilella A.J."/>
            <person name="Villasante A."/>
            <person name="Walenz B."/>
            <person name="Wang J."/>
            <person name="Wasserman M."/>
            <person name="Watts T."/>
            <person name="Wilson D."/>
            <person name="Wilson R.K."/>
            <person name="Wing R.A."/>
            <person name="Wolfner M.F."/>
            <person name="Wong A."/>
            <person name="Wong G.K."/>
            <person name="Wu C.I."/>
            <person name="Wu G."/>
            <person name="Yamamoto D."/>
            <person name="Yang H.P."/>
            <person name="Yang S.P."/>
            <person name="Yorke J.A."/>
            <person name="Yoshida K."/>
            <person name="Zdobnov E."/>
            <person name="Zhang P."/>
            <person name="Zhang Y."/>
            <person name="Zimin A.V."/>
            <person name="Baldwin J."/>
            <person name="Abdouelleil A."/>
            <person name="Abdulkadir J."/>
            <person name="Abebe A."/>
            <person name="Abera B."/>
            <person name="Abreu J."/>
            <person name="Acer S.C."/>
            <person name="Aftuck L."/>
            <person name="Alexander A."/>
            <person name="An P."/>
            <person name="Anderson E."/>
            <person name="Anderson S."/>
            <person name="Arachi H."/>
            <person name="Azer M."/>
            <person name="Bachantsang P."/>
            <person name="Barry A."/>
            <person name="Bayul T."/>
            <person name="Berlin A."/>
            <person name="Bessette D."/>
            <person name="Bloom T."/>
            <person name="Blye J."/>
            <person name="Boguslavskiy L."/>
            <person name="Bonnet C."/>
            <person name="Boukhgalter B."/>
            <person name="Bourzgui I."/>
            <person name="Brown A."/>
            <person name="Cahill P."/>
            <person name="Channer S."/>
            <person name="Cheshatsang Y."/>
            <person name="Chuda L."/>
            <person name="Citroen M."/>
            <person name="Collymore A."/>
            <person name="Cooke P."/>
            <person name="Costello M."/>
            <person name="D'Aco K."/>
            <person name="Daza R."/>
            <person name="De Haan G."/>
            <person name="DeGray S."/>
            <person name="DeMaso C."/>
            <person name="Dhargay N."/>
            <person name="Dooley K."/>
            <person name="Dooley E."/>
            <person name="Doricent M."/>
            <person name="Dorje P."/>
            <person name="Dorjee K."/>
            <person name="Dupes A."/>
            <person name="Elong R."/>
            <person name="Falk J."/>
            <person name="Farina A."/>
            <person name="Faro S."/>
            <person name="Ferguson D."/>
            <person name="Fisher S."/>
            <person name="Foley C.D."/>
            <person name="Franke A."/>
            <person name="Friedrich D."/>
            <person name="Gadbois L."/>
            <person name="Gearin G."/>
            <person name="Gearin C.R."/>
            <person name="Giannoukos G."/>
            <person name="Goode T."/>
            <person name="Graham J."/>
            <person name="Grandbois E."/>
            <person name="Grewal S."/>
            <person name="Gyaltsen K."/>
            <person name="Hafez N."/>
            <person name="Hagos B."/>
            <person name="Hall J."/>
            <person name="Henson C."/>
            <person name="Hollinger A."/>
            <person name="Honan T."/>
            <person name="Huard M.D."/>
            <person name="Hughes L."/>
            <person name="Hurhula B."/>
            <person name="Husby M.E."/>
            <person name="Kamat A."/>
            <person name="Kanga B."/>
            <person name="Kashin S."/>
            <person name="Khazanovich D."/>
            <person name="Kisner P."/>
            <person name="Lance K."/>
            <person name="Lara M."/>
            <person name="Lee W."/>
            <person name="Lennon N."/>
            <person name="Letendre F."/>
            <person name="LeVine R."/>
            <person name="Lipovsky A."/>
            <person name="Liu X."/>
            <person name="Liu J."/>
            <person name="Liu S."/>
            <person name="Lokyitsang T."/>
            <person name="Lokyitsang Y."/>
            <person name="Lubonja R."/>
            <person name="Lui A."/>
            <person name="MacDonald P."/>
            <person name="Magnisalis V."/>
            <person name="Maru K."/>
            <person name="Matthews C."/>
            <person name="McCusker W."/>
            <person name="McDonough S."/>
            <person name="Mehta T."/>
            <person name="Meldrim J."/>
            <person name="Meneus L."/>
            <person name="Mihai O."/>
            <person name="Mihalev A."/>
            <person name="Mihova T."/>
            <person name="Mittelman R."/>
            <person name="Mlenga V."/>
            <person name="Montmayeur A."/>
            <person name="Mulrain L."/>
            <person name="Navidi A."/>
            <person name="Naylor J."/>
            <person name="Negash T."/>
            <person name="Nguyen T."/>
            <person name="Nguyen N."/>
            <person name="Nicol R."/>
            <person name="Norbu C."/>
            <person name="Norbu N."/>
            <person name="Novod N."/>
            <person name="O'Neill B."/>
            <person name="Osman S."/>
            <person name="Markiewicz E."/>
            <person name="Oyono O.L."/>
            <person name="Patti C."/>
            <person name="Phunkhang P."/>
            <person name="Pierre F."/>
            <person name="Priest M."/>
            <person name="Raghuraman S."/>
            <person name="Rege F."/>
            <person name="Reyes R."/>
            <person name="Rise C."/>
            <person name="Rogov P."/>
            <person name="Ross K."/>
            <person name="Ryan E."/>
            <person name="Settipalli S."/>
            <person name="Shea T."/>
            <person name="Sherpa N."/>
            <person name="Shi L."/>
            <person name="Shih D."/>
            <person name="Sparrow T."/>
            <person name="Spaulding J."/>
            <person name="Stalker J."/>
            <person name="Stange-Thomann N."/>
            <person name="Stavropoulos S."/>
            <person name="Stone C."/>
            <person name="Strader C."/>
            <person name="Tesfaye S."/>
            <person name="Thomson T."/>
            <person name="Thoulutsang Y."/>
            <person name="Thoulutsang D."/>
            <person name="Topham K."/>
            <person name="Topping I."/>
            <person name="Tsamla T."/>
            <person name="Vassiliev H."/>
            <person name="Vo A."/>
            <person name="Wangchuk T."/>
            <person name="Wangdi T."/>
            <person name="Weiand M."/>
            <person name="Wilkinson J."/>
            <person name="Wilson A."/>
            <person name="Yadav S."/>
            <person name="Young G."/>
            <person name="Yu Q."/>
            <person name="Zembek L."/>
            <person name="Zhong D."/>
            <person name="Zimmer A."/>
            <person name="Zwirko Z."/>
            <person name="Jaffe D.B."/>
            <person name="Alvarez P."/>
            <person name="Brockman W."/>
            <person name="Butler J."/>
            <person name="Chin C."/>
            <person name="Gnerre S."/>
            <person name="Grabherr M."/>
            <person name="Kleber M."/>
            <person name="Mauceli E."/>
            <person name="MacCallum I."/>
        </authorList>
    </citation>
    <scope>NUCLEOTIDE SEQUENCE [LARGE SCALE GENOMIC DNA]</scope>
    <source>
        <strain evidence="3">white501</strain>
    </source>
</reference>
<evidence type="ECO:0000256" key="1">
    <source>
        <dbReference type="SAM" id="MobiDB-lite"/>
    </source>
</evidence>
<dbReference type="EMBL" id="CM000363">
    <property type="protein sequence ID" value="EDX10655.1"/>
    <property type="molecule type" value="Genomic_DNA"/>
</dbReference>
<keyword evidence="3" id="KW-1185">Reference proteome</keyword>
<organism evidence="2 3">
    <name type="scientific">Drosophila simulans</name>
    <name type="common">Fruit fly</name>
    <dbReference type="NCBI Taxonomy" id="7240"/>
    <lineage>
        <taxon>Eukaryota</taxon>
        <taxon>Metazoa</taxon>
        <taxon>Ecdysozoa</taxon>
        <taxon>Arthropoda</taxon>
        <taxon>Hexapoda</taxon>
        <taxon>Insecta</taxon>
        <taxon>Pterygota</taxon>
        <taxon>Neoptera</taxon>
        <taxon>Endopterygota</taxon>
        <taxon>Diptera</taxon>
        <taxon>Brachycera</taxon>
        <taxon>Muscomorpha</taxon>
        <taxon>Ephydroidea</taxon>
        <taxon>Drosophilidae</taxon>
        <taxon>Drosophila</taxon>
        <taxon>Sophophora</taxon>
    </lineage>
</organism>
<accession>B4QM86</accession>
<evidence type="ECO:0000313" key="3">
    <source>
        <dbReference type="Proteomes" id="UP000000304"/>
    </source>
</evidence>
<evidence type="ECO:0000313" key="2">
    <source>
        <dbReference type="EMBL" id="EDX10655.1"/>
    </source>
</evidence>
<dbReference type="AlphaFoldDB" id="B4QM86"/>
<protein>
    <submittedName>
        <fullName evidence="2">GD12506</fullName>
    </submittedName>
</protein>
<dbReference type="PhylomeDB" id="B4QM86"/>
<name>B4QM86_DROSI</name>
<dbReference type="Proteomes" id="UP000000304">
    <property type="component" value="Chromosome 3L"/>
</dbReference>